<feature type="binding site" evidence="6">
    <location>
        <begin position="205"/>
        <end position="209"/>
    </location>
    <ligand>
        <name>GTP</name>
        <dbReference type="ChEBI" id="CHEBI:37565"/>
    </ligand>
</feature>
<dbReference type="GO" id="GO:0046872">
    <property type="term" value="F:metal ion binding"/>
    <property type="evidence" value="ECO:0007669"/>
    <property type="project" value="UniProtKB-KW"/>
</dbReference>
<dbReference type="FunFam" id="1.10.400.10:FF:000007">
    <property type="entry name" value="Guanine nucleotide-binding protein subunit alpha"/>
    <property type="match status" value="1"/>
</dbReference>
<dbReference type="InterPro" id="IPR011025">
    <property type="entry name" value="GproteinA_insert"/>
</dbReference>
<reference evidence="8" key="3">
    <citation type="submission" date="2025-09" db="UniProtKB">
        <authorList>
            <consortium name="Ensembl"/>
        </authorList>
    </citation>
    <scope>IDENTIFICATION</scope>
</reference>
<dbReference type="AlphaFoldDB" id="I3KMN7"/>
<dbReference type="FunFam" id="3.40.50.300:FF:000563">
    <property type="entry name" value="Guanine nucleotide-binding protein alpha subunit"/>
    <property type="match status" value="1"/>
</dbReference>
<dbReference type="SUPFAM" id="SSF52540">
    <property type="entry name" value="P-loop containing nucleoside triphosphate hydrolases"/>
    <property type="match status" value="1"/>
</dbReference>
<dbReference type="InterPro" id="IPR027417">
    <property type="entry name" value="P-loop_NTPase"/>
</dbReference>
<dbReference type="InterPro" id="IPR001019">
    <property type="entry name" value="Gprotein_alpha_su"/>
</dbReference>
<dbReference type="GO" id="GO:0031683">
    <property type="term" value="F:G-protein beta/gamma-subunit complex binding"/>
    <property type="evidence" value="ECO:0007669"/>
    <property type="project" value="InterPro"/>
</dbReference>
<dbReference type="GO" id="GO:0001664">
    <property type="term" value="F:G protein-coupled receptor binding"/>
    <property type="evidence" value="ECO:0007669"/>
    <property type="project" value="TreeGrafter"/>
</dbReference>
<dbReference type="GO" id="GO:0005525">
    <property type="term" value="F:GTP binding"/>
    <property type="evidence" value="ECO:0007669"/>
    <property type="project" value="UniProtKB-KW"/>
</dbReference>
<keyword evidence="1 7" id="KW-0479">Metal-binding</keyword>
<dbReference type="Gene3D" id="3.40.50.300">
    <property type="entry name" value="P-loop containing nucleotide triphosphate hydrolases"/>
    <property type="match status" value="1"/>
</dbReference>
<dbReference type="HOGENOM" id="CLU_014184_6_0_1"/>
<feature type="binding site" evidence="6">
    <location>
        <position position="333"/>
    </location>
    <ligand>
        <name>GTP</name>
        <dbReference type="ChEBI" id="CHEBI:37565"/>
    </ligand>
</feature>
<dbReference type="PANTHER" id="PTHR10218:SF231">
    <property type="entry name" value="GUANINE NUCLEOTIDE BINDING PROTEIN (G PROTEIN) ALPHA V1"/>
    <property type="match status" value="1"/>
</dbReference>
<dbReference type="PANTHER" id="PTHR10218">
    <property type="entry name" value="GTP-BINDING PROTEIN ALPHA SUBUNIT"/>
    <property type="match status" value="1"/>
</dbReference>
<dbReference type="eggNOG" id="KOG0082">
    <property type="taxonomic scope" value="Eukaryota"/>
</dbReference>
<dbReference type="Pfam" id="PF00503">
    <property type="entry name" value="G-alpha"/>
    <property type="match status" value="1"/>
</dbReference>
<feature type="binding site" evidence="7">
    <location>
        <position position="186"/>
    </location>
    <ligand>
        <name>Mg(2+)</name>
        <dbReference type="ChEBI" id="CHEBI:18420"/>
    </ligand>
</feature>
<dbReference type="InParanoid" id="I3KMN7"/>
<dbReference type="SMART" id="SM00275">
    <property type="entry name" value="G_alpha"/>
    <property type="match status" value="1"/>
</dbReference>
<dbReference type="GeneTree" id="ENSGT00940000164753"/>
<evidence type="ECO:0000256" key="7">
    <source>
        <dbReference type="PIRSR" id="PIRSR601019-2"/>
    </source>
</evidence>
<feature type="binding site" evidence="6">
    <location>
        <begin position="180"/>
        <end position="186"/>
    </location>
    <ligand>
        <name>GTP</name>
        <dbReference type="ChEBI" id="CHEBI:37565"/>
    </ligand>
</feature>
<evidence type="ECO:0000256" key="2">
    <source>
        <dbReference type="ARBA" id="ARBA00022741"/>
    </source>
</evidence>
<evidence type="ECO:0000256" key="3">
    <source>
        <dbReference type="ARBA" id="ARBA00022842"/>
    </source>
</evidence>
<dbReference type="GO" id="GO:0005834">
    <property type="term" value="C:heterotrimeric G-protein complex"/>
    <property type="evidence" value="ECO:0007669"/>
    <property type="project" value="TreeGrafter"/>
</dbReference>
<proteinExistence type="predicted"/>
<keyword evidence="4 6" id="KW-0342">GTP-binding</keyword>
<evidence type="ECO:0000313" key="8">
    <source>
        <dbReference type="Ensembl" id="ENSONIP00000022382.2"/>
    </source>
</evidence>
<keyword evidence="3 7" id="KW-0460">Magnesium</keyword>
<dbReference type="OMA" id="DDIVFRM"/>
<dbReference type="CDD" id="cd00066">
    <property type="entry name" value="G-alpha"/>
    <property type="match status" value="1"/>
</dbReference>
<dbReference type="PRINTS" id="PR00318">
    <property type="entry name" value="GPROTEINA"/>
</dbReference>
<dbReference type="GO" id="GO:0032502">
    <property type="term" value="P:developmental process"/>
    <property type="evidence" value="ECO:0007669"/>
    <property type="project" value="UniProtKB-ARBA"/>
</dbReference>
<dbReference type="Ensembl" id="ENSONIT00000022402.2">
    <property type="protein sequence ID" value="ENSONIP00000022382.2"/>
    <property type="gene ID" value="ENSONIG00000017752.2"/>
</dbReference>
<dbReference type="STRING" id="8128.ENSONIP00000022382"/>
<evidence type="ECO:0000256" key="6">
    <source>
        <dbReference type="PIRSR" id="PIRSR601019-1"/>
    </source>
</evidence>
<sequence length="412" mass="46701">MGLCLGTEVTEEQKKARIHSAKIDRELYESAKREMNVVKILILGAAESGKSTLVKQMKIIHSNGFTKQELCTFKPAVLDNLLTSMKFVLHGMGTLRINLANSRNKVHAHSVLSCGRCFDEDQVLFPFLSHALSCLWADQGVRAAAARGYEYELNDSALYFFENMSRIMSPEYVPTETDVLRVRLRTTGVIETQFKVNHLIFRMYDVGGQRTERRKWIGCFEDVRAVLFVVSLSGYDMTLVEDPSVNRLQESMKLFSSICNNIYFRSTSMILFMNKIDLFQDKILHFGRHLRLYLPQFKGADCDVDSAARFIATTFISLNKTPSKLIYHHFTTATDTSNIQIVFQQCSRDSAEDESDRDSRGQAVQGVQGEEDVRLALEGARPVPHQLAALQVWRDVLHADGLHEAKITDEGI</sequence>
<dbReference type="GO" id="GO:0003924">
    <property type="term" value="F:GTPase activity"/>
    <property type="evidence" value="ECO:0007669"/>
    <property type="project" value="InterPro"/>
</dbReference>
<dbReference type="PROSITE" id="PS51882">
    <property type="entry name" value="G_ALPHA"/>
    <property type="match status" value="1"/>
</dbReference>
<feature type="binding site" evidence="6">
    <location>
        <begin position="155"/>
        <end position="156"/>
    </location>
    <ligand>
        <name>GTP</name>
        <dbReference type="ChEBI" id="CHEBI:37565"/>
    </ligand>
</feature>
<keyword evidence="5" id="KW-0807">Transducer</keyword>
<reference evidence="8" key="2">
    <citation type="submission" date="2025-08" db="UniProtKB">
        <authorList>
            <consortium name="Ensembl"/>
        </authorList>
    </citation>
    <scope>IDENTIFICATION</scope>
</reference>
<dbReference type="GO" id="GO:0007188">
    <property type="term" value="P:adenylate cyclase-modulating G protein-coupled receptor signaling pathway"/>
    <property type="evidence" value="ECO:0007669"/>
    <property type="project" value="TreeGrafter"/>
</dbReference>
<keyword evidence="2 6" id="KW-0547">Nucleotide-binding</keyword>
<gene>
    <name evidence="8" type="primary">gnav1</name>
</gene>
<reference evidence="9" key="1">
    <citation type="submission" date="2012-01" db="EMBL/GenBank/DDBJ databases">
        <title>The Genome Sequence of Oreochromis niloticus (Nile Tilapia).</title>
        <authorList>
            <consortium name="Broad Institute Genome Assembly Team"/>
            <consortium name="Broad Institute Sequencing Platform"/>
            <person name="Di Palma F."/>
            <person name="Johnson J."/>
            <person name="Lander E.S."/>
            <person name="Lindblad-Toh K."/>
        </authorList>
    </citation>
    <scope>NUCLEOTIDE SEQUENCE [LARGE SCALE GENOMIC DNA]</scope>
</reference>
<dbReference type="GO" id="GO:0005737">
    <property type="term" value="C:cytoplasm"/>
    <property type="evidence" value="ECO:0007669"/>
    <property type="project" value="TreeGrafter"/>
</dbReference>
<evidence type="ECO:0000256" key="1">
    <source>
        <dbReference type="ARBA" id="ARBA00022723"/>
    </source>
</evidence>
<feature type="binding site" evidence="6">
    <location>
        <begin position="274"/>
        <end position="277"/>
    </location>
    <ligand>
        <name>GTP</name>
        <dbReference type="ChEBI" id="CHEBI:37565"/>
    </ligand>
</feature>
<accession>I3KMN7</accession>
<name>I3KMN7_ORENI</name>
<protein>
    <submittedName>
        <fullName evidence="8">Guanine nucleotide binding protein (G protein) alpha v1</fullName>
    </submittedName>
</protein>
<evidence type="ECO:0000256" key="5">
    <source>
        <dbReference type="ARBA" id="ARBA00023224"/>
    </source>
</evidence>
<feature type="binding site" evidence="7">
    <location>
        <position position="51"/>
    </location>
    <ligand>
        <name>Mg(2+)</name>
        <dbReference type="ChEBI" id="CHEBI:18420"/>
    </ligand>
</feature>
<dbReference type="Gene3D" id="1.10.400.10">
    <property type="entry name" value="GI Alpha 1, domain 2-like"/>
    <property type="match status" value="1"/>
</dbReference>
<evidence type="ECO:0000256" key="4">
    <source>
        <dbReference type="ARBA" id="ARBA00023134"/>
    </source>
</evidence>
<keyword evidence="9" id="KW-1185">Reference proteome</keyword>
<dbReference type="Proteomes" id="UP000005207">
    <property type="component" value="Linkage group LG6"/>
</dbReference>
<feature type="binding site" evidence="6">
    <location>
        <begin position="47"/>
        <end position="52"/>
    </location>
    <ligand>
        <name>GTP</name>
        <dbReference type="ChEBI" id="CHEBI:37565"/>
    </ligand>
</feature>
<evidence type="ECO:0000313" key="9">
    <source>
        <dbReference type="Proteomes" id="UP000005207"/>
    </source>
</evidence>
<dbReference type="SUPFAM" id="SSF47895">
    <property type="entry name" value="Transducin (alpha subunit), insertion domain"/>
    <property type="match status" value="1"/>
</dbReference>
<organism evidence="8 9">
    <name type="scientific">Oreochromis niloticus</name>
    <name type="common">Nile tilapia</name>
    <name type="synonym">Tilapia nilotica</name>
    <dbReference type="NCBI Taxonomy" id="8128"/>
    <lineage>
        <taxon>Eukaryota</taxon>
        <taxon>Metazoa</taxon>
        <taxon>Chordata</taxon>
        <taxon>Craniata</taxon>
        <taxon>Vertebrata</taxon>
        <taxon>Euteleostomi</taxon>
        <taxon>Actinopterygii</taxon>
        <taxon>Neopterygii</taxon>
        <taxon>Teleostei</taxon>
        <taxon>Neoteleostei</taxon>
        <taxon>Acanthomorphata</taxon>
        <taxon>Ovalentaria</taxon>
        <taxon>Cichlomorphae</taxon>
        <taxon>Cichliformes</taxon>
        <taxon>Cichlidae</taxon>
        <taxon>African cichlids</taxon>
        <taxon>Pseudocrenilabrinae</taxon>
        <taxon>Oreochromini</taxon>
        <taxon>Oreochromis</taxon>
    </lineage>
</organism>